<dbReference type="AlphaFoldDB" id="A0A3S3MRT0"/>
<comment type="caution">
    <text evidence="2">The sequence shown here is derived from an EMBL/GenBank/DDBJ whole genome shotgun (WGS) entry which is preliminary data.</text>
</comment>
<gene>
    <name evidence="2" type="ORF">CKAN_01756600</name>
</gene>
<feature type="region of interest" description="Disordered" evidence="1">
    <location>
        <begin position="1"/>
        <end position="32"/>
    </location>
</feature>
<keyword evidence="3" id="KW-1185">Reference proteome</keyword>
<name>A0A3S3MRT0_9MAGN</name>
<dbReference type="Proteomes" id="UP000283530">
    <property type="component" value="Unassembled WGS sequence"/>
</dbReference>
<reference evidence="2 3" key="1">
    <citation type="journal article" date="2019" name="Nat. Plants">
        <title>Stout camphor tree genome fills gaps in understanding of flowering plant genome evolution.</title>
        <authorList>
            <person name="Chaw S.M."/>
            <person name="Liu Y.C."/>
            <person name="Wu Y.W."/>
            <person name="Wang H.Y."/>
            <person name="Lin C.I."/>
            <person name="Wu C.S."/>
            <person name="Ke H.M."/>
            <person name="Chang L.Y."/>
            <person name="Hsu C.Y."/>
            <person name="Yang H.T."/>
            <person name="Sudianto E."/>
            <person name="Hsu M.H."/>
            <person name="Wu K.P."/>
            <person name="Wang L.N."/>
            <person name="Leebens-Mack J.H."/>
            <person name="Tsai I.J."/>
        </authorList>
    </citation>
    <scope>NUCLEOTIDE SEQUENCE [LARGE SCALE GENOMIC DNA]</scope>
    <source>
        <strain evidence="3">cv. Chaw 1501</strain>
        <tissue evidence="2">Young leaves</tissue>
    </source>
</reference>
<evidence type="ECO:0000256" key="1">
    <source>
        <dbReference type="SAM" id="MobiDB-lite"/>
    </source>
</evidence>
<dbReference type="EMBL" id="QPKB01000007">
    <property type="protein sequence ID" value="RWR88545.1"/>
    <property type="molecule type" value="Genomic_DNA"/>
</dbReference>
<organism evidence="2 3">
    <name type="scientific">Cinnamomum micranthum f. kanehirae</name>
    <dbReference type="NCBI Taxonomy" id="337451"/>
    <lineage>
        <taxon>Eukaryota</taxon>
        <taxon>Viridiplantae</taxon>
        <taxon>Streptophyta</taxon>
        <taxon>Embryophyta</taxon>
        <taxon>Tracheophyta</taxon>
        <taxon>Spermatophyta</taxon>
        <taxon>Magnoliopsida</taxon>
        <taxon>Magnoliidae</taxon>
        <taxon>Laurales</taxon>
        <taxon>Lauraceae</taxon>
        <taxon>Cinnamomum</taxon>
    </lineage>
</organism>
<evidence type="ECO:0000313" key="2">
    <source>
        <dbReference type="EMBL" id="RWR88545.1"/>
    </source>
</evidence>
<evidence type="ECO:0000313" key="3">
    <source>
        <dbReference type="Proteomes" id="UP000283530"/>
    </source>
</evidence>
<sequence>MSFRDDEVATIKKEQESTDFRKAQQEQNARKVSEYVSLPSGLDLKLPKKHKGALETSFNVADKDIDDKAAARMFYACGLPFNLARSPYYINRLTGYTPPSFDRLHTTLLKQEKEHINRLVQPIKDTWRKKGLSLVPDGWSDLEDQCF</sequence>
<dbReference type="STRING" id="337451.A0A3S3MRT0"/>
<proteinExistence type="predicted"/>
<accession>A0A3S3MRT0</accession>
<protein>
    <submittedName>
        <fullName evidence="2">Uncharacterized protein</fullName>
    </submittedName>
</protein>
<dbReference type="OrthoDB" id="1937290at2759"/>